<keyword evidence="1" id="KW-0472">Membrane</keyword>
<dbReference type="EMBL" id="ML994617">
    <property type="protein sequence ID" value="KAF2191613.1"/>
    <property type="molecule type" value="Genomic_DNA"/>
</dbReference>
<dbReference type="Proteomes" id="UP000800200">
    <property type="component" value="Unassembled WGS sequence"/>
</dbReference>
<name>A0A6A6EKP7_9PEZI</name>
<gene>
    <name evidence="2" type="ORF">K469DRAFT_374351</name>
</gene>
<organism evidence="2 3">
    <name type="scientific">Zopfia rhizophila CBS 207.26</name>
    <dbReference type="NCBI Taxonomy" id="1314779"/>
    <lineage>
        <taxon>Eukaryota</taxon>
        <taxon>Fungi</taxon>
        <taxon>Dikarya</taxon>
        <taxon>Ascomycota</taxon>
        <taxon>Pezizomycotina</taxon>
        <taxon>Dothideomycetes</taxon>
        <taxon>Dothideomycetes incertae sedis</taxon>
        <taxon>Zopfiaceae</taxon>
        <taxon>Zopfia</taxon>
    </lineage>
</organism>
<sequence length="165" mass="18206">MLLELGWLDALALEAPVILRLREATRLLGDWLAAGLPYATILAFLLQIFGFLASLLPQHARLGHATGSSGASLIQLMASTCMIALVRRSAFPSEKRRMRYNPLSAGLCGLAVPGSVTFVLSTRGQALSRSLTYYDCRHRAIHAWFPRQNLRLERTGMPGHHCQSH</sequence>
<evidence type="ECO:0000313" key="2">
    <source>
        <dbReference type="EMBL" id="KAF2191613.1"/>
    </source>
</evidence>
<protein>
    <submittedName>
        <fullName evidence="2">Uncharacterized protein</fullName>
    </submittedName>
</protein>
<accession>A0A6A6EKP7</accession>
<keyword evidence="1" id="KW-0812">Transmembrane</keyword>
<feature type="transmembrane region" description="Helical" evidence="1">
    <location>
        <begin position="31"/>
        <end position="56"/>
    </location>
</feature>
<evidence type="ECO:0000256" key="1">
    <source>
        <dbReference type="SAM" id="Phobius"/>
    </source>
</evidence>
<keyword evidence="1" id="KW-1133">Transmembrane helix</keyword>
<dbReference type="AlphaFoldDB" id="A0A6A6EKP7"/>
<keyword evidence="3" id="KW-1185">Reference proteome</keyword>
<reference evidence="2" key="1">
    <citation type="journal article" date="2020" name="Stud. Mycol.">
        <title>101 Dothideomycetes genomes: a test case for predicting lifestyles and emergence of pathogens.</title>
        <authorList>
            <person name="Haridas S."/>
            <person name="Albert R."/>
            <person name="Binder M."/>
            <person name="Bloem J."/>
            <person name="Labutti K."/>
            <person name="Salamov A."/>
            <person name="Andreopoulos B."/>
            <person name="Baker S."/>
            <person name="Barry K."/>
            <person name="Bills G."/>
            <person name="Bluhm B."/>
            <person name="Cannon C."/>
            <person name="Castanera R."/>
            <person name="Culley D."/>
            <person name="Daum C."/>
            <person name="Ezra D."/>
            <person name="Gonzalez J."/>
            <person name="Henrissat B."/>
            <person name="Kuo A."/>
            <person name="Liang C."/>
            <person name="Lipzen A."/>
            <person name="Lutzoni F."/>
            <person name="Magnuson J."/>
            <person name="Mondo S."/>
            <person name="Nolan M."/>
            <person name="Ohm R."/>
            <person name="Pangilinan J."/>
            <person name="Park H.-J."/>
            <person name="Ramirez L."/>
            <person name="Alfaro M."/>
            <person name="Sun H."/>
            <person name="Tritt A."/>
            <person name="Yoshinaga Y."/>
            <person name="Zwiers L.-H."/>
            <person name="Turgeon B."/>
            <person name="Goodwin S."/>
            <person name="Spatafora J."/>
            <person name="Crous P."/>
            <person name="Grigoriev I."/>
        </authorList>
    </citation>
    <scope>NUCLEOTIDE SEQUENCE</scope>
    <source>
        <strain evidence="2">CBS 207.26</strain>
    </source>
</reference>
<evidence type="ECO:0000313" key="3">
    <source>
        <dbReference type="Proteomes" id="UP000800200"/>
    </source>
</evidence>
<proteinExistence type="predicted"/>
<feature type="transmembrane region" description="Helical" evidence="1">
    <location>
        <begin position="98"/>
        <end position="120"/>
    </location>
</feature>